<dbReference type="AlphaFoldDB" id="E1K0Y1"/>
<evidence type="ECO:0000313" key="5">
    <source>
        <dbReference type="EMBL" id="EFL49746.1"/>
    </source>
</evidence>
<keyword evidence="3" id="KW-0732">Signal</keyword>
<sequence length="567" mass="62006" precursor="true">MPDATKRRFSKRLPVFMVLVLLPCLLSNSCASSRPARSAYAAKGLSANADSAYRFLVYQDLMRQGKKDEAVAALEELVKKYPSPELAVELANLQWGLNQREKATATLEAAATAFPASRQLTLYLANAYQMRRMGDKAVATLGKFLAAHPTDAPARRELASLLEDAGKHKEALQVLSRIPEADRDAATCYLMAKAMAGLGRNAKAVTLLRQAVDKDQTLLPAWLDLGGLLESQGDLAGAEEAYRKMLSQDAGSPEVQARLLRVLLRRKQPDQALKLLRDEAPDKPHLLDAMSAFLEAGYTKQARQALDMLVAADPGSPDLPFYKAVLAYEGDKNPKKALEILAAVAPDNPNYDKSLSFRIQIATELGDYAKAEGLVREARTRYPDRKEFIAVEAALLDKRGDTAQAAKVLEKALAASPDDLDLLYRYGVALEKLKRRGEAKAVMEKIVAKDPVNPDALNYLGYSLAEEGRDLDKAVDMIRLALSKEPDNPFFLDSLAWAQYKLGHIDEALATIRKAAIPKVKDAIVWEHYGDIAAAAGHKAEAQKAYRTALDLGSESPKAVKKKLGAL</sequence>
<feature type="chain" id="PRO_5003148078" evidence="3">
    <location>
        <begin position="34"/>
        <end position="567"/>
    </location>
</feature>
<name>E1K0Y1_SOLFR</name>
<evidence type="ECO:0000313" key="6">
    <source>
        <dbReference type="Proteomes" id="UP000006250"/>
    </source>
</evidence>
<feature type="domain" description="Ancillary SecYEG translocon subunit/Cell division coordinator CpoB TPR" evidence="4">
    <location>
        <begin position="494"/>
        <end position="567"/>
    </location>
</feature>
<dbReference type="Proteomes" id="UP000006250">
    <property type="component" value="Unassembled WGS sequence"/>
</dbReference>
<dbReference type="RefSeq" id="WP_005996126.1">
    <property type="nucleotide sequence ID" value="NZ_AECZ01000034.1"/>
</dbReference>
<keyword evidence="6" id="KW-1185">Reference proteome</keyword>
<evidence type="ECO:0000256" key="2">
    <source>
        <dbReference type="ARBA" id="ARBA00022803"/>
    </source>
</evidence>
<keyword evidence="2" id="KW-0802">TPR repeat</keyword>
<protein>
    <submittedName>
        <fullName evidence="5">TPR repeat-containing protein</fullName>
    </submittedName>
</protein>
<reference evidence="5 6" key="1">
    <citation type="submission" date="2010-08" db="EMBL/GenBank/DDBJ databases">
        <title>The draft genome of Desulfovibrio fructosovorans JJ.</title>
        <authorList>
            <consortium name="US DOE Joint Genome Institute (JGI-PGF)"/>
            <person name="Lucas S."/>
            <person name="Copeland A."/>
            <person name="Lapidus A."/>
            <person name="Cheng J.-F."/>
            <person name="Bruce D."/>
            <person name="Goodwin L."/>
            <person name="Pitluck S."/>
            <person name="Land M.L."/>
            <person name="Hauser L."/>
            <person name="Chang Y.-J."/>
            <person name="Jeffries C."/>
            <person name="Wall J.D."/>
            <person name="Stahl D.A."/>
            <person name="Arkin A.P."/>
            <person name="Dehal P."/>
            <person name="Stolyar S.M."/>
            <person name="Hazen T.C."/>
            <person name="Woyke T.J."/>
        </authorList>
    </citation>
    <scope>NUCLEOTIDE SEQUENCE [LARGE SCALE GENOMIC DNA]</scope>
    <source>
        <strain evidence="5 6">JJ</strain>
    </source>
</reference>
<dbReference type="PANTHER" id="PTHR45586:SF16">
    <property type="entry name" value="DOMAIN PROTEIN, PUTATIVE-RELATED"/>
    <property type="match status" value="1"/>
</dbReference>
<keyword evidence="1" id="KW-0677">Repeat</keyword>
<dbReference type="eggNOG" id="COG0457">
    <property type="taxonomic scope" value="Bacteria"/>
</dbReference>
<evidence type="ECO:0000256" key="3">
    <source>
        <dbReference type="SAM" id="SignalP"/>
    </source>
</evidence>
<dbReference type="Pfam" id="PF09976">
    <property type="entry name" value="TPR_21"/>
    <property type="match status" value="1"/>
</dbReference>
<dbReference type="InterPro" id="IPR051012">
    <property type="entry name" value="CellSynth/LPSAsmb/PSIAsmb"/>
</dbReference>
<dbReference type="InterPro" id="IPR011990">
    <property type="entry name" value="TPR-like_helical_dom_sf"/>
</dbReference>
<dbReference type="PANTHER" id="PTHR45586">
    <property type="entry name" value="TPR REPEAT-CONTAINING PROTEIN PA4667"/>
    <property type="match status" value="1"/>
</dbReference>
<dbReference type="Pfam" id="PF13432">
    <property type="entry name" value="TPR_16"/>
    <property type="match status" value="1"/>
</dbReference>
<proteinExistence type="predicted"/>
<dbReference type="Pfam" id="PF14559">
    <property type="entry name" value="TPR_19"/>
    <property type="match status" value="3"/>
</dbReference>
<dbReference type="InterPro" id="IPR018704">
    <property type="entry name" value="SecYEG/CpoB_TPR"/>
</dbReference>
<dbReference type="STRING" id="596151.DesfrDRAFT_3531"/>
<accession>E1K0Y1</accession>
<feature type="signal peptide" evidence="3">
    <location>
        <begin position="1"/>
        <end position="33"/>
    </location>
</feature>
<gene>
    <name evidence="5" type="ORF">DesfrDRAFT_3531</name>
</gene>
<comment type="caution">
    <text evidence="5">The sequence shown here is derived from an EMBL/GenBank/DDBJ whole genome shotgun (WGS) entry which is preliminary data.</text>
</comment>
<dbReference type="SUPFAM" id="SSF48452">
    <property type="entry name" value="TPR-like"/>
    <property type="match status" value="3"/>
</dbReference>
<dbReference type="SMART" id="SM00028">
    <property type="entry name" value="TPR"/>
    <property type="match status" value="9"/>
</dbReference>
<dbReference type="OrthoDB" id="9766710at2"/>
<organism evidence="5 6">
    <name type="scientific">Solidesulfovibrio fructosivorans JJ]</name>
    <dbReference type="NCBI Taxonomy" id="596151"/>
    <lineage>
        <taxon>Bacteria</taxon>
        <taxon>Pseudomonadati</taxon>
        <taxon>Thermodesulfobacteriota</taxon>
        <taxon>Desulfovibrionia</taxon>
        <taxon>Desulfovibrionales</taxon>
        <taxon>Desulfovibrionaceae</taxon>
        <taxon>Solidesulfovibrio</taxon>
    </lineage>
</organism>
<evidence type="ECO:0000259" key="4">
    <source>
        <dbReference type="Pfam" id="PF09976"/>
    </source>
</evidence>
<dbReference type="InterPro" id="IPR019734">
    <property type="entry name" value="TPR_rpt"/>
</dbReference>
<dbReference type="Gene3D" id="1.25.40.10">
    <property type="entry name" value="Tetratricopeptide repeat domain"/>
    <property type="match status" value="2"/>
</dbReference>
<dbReference type="EMBL" id="AECZ01000034">
    <property type="protein sequence ID" value="EFL49746.1"/>
    <property type="molecule type" value="Genomic_DNA"/>
</dbReference>
<evidence type="ECO:0000256" key="1">
    <source>
        <dbReference type="ARBA" id="ARBA00022737"/>
    </source>
</evidence>